<proteinExistence type="predicted"/>
<gene>
    <name evidence="1" type="ORF">Metlim_2652</name>
</gene>
<dbReference type="HOGENOM" id="CLU_1881096_0_0_2"/>
<evidence type="ECO:0000313" key="1">
    <source>
        <dbReference type="EMBL" id="EHQ36692.1"/>
    </source>
</evidence>
<reference evidence="1 2" key="1">
    <citation type="submission" date="2011-10" db="EMBL/GenBank/DDBJ databases">
        <title>The Improved High-Quality Draft genome of Methanoplanus limicola DSM 2279.</title>
        <authorList>
            <consortium name="US DOE Joint Genome Institute (JGI-PGF)"/>
            <person name="Lucas S."/>
            <person name="Copeland A."/>
            <person name="Lapidus A."/>
            <person name="Glavina del Rio T."/>
            <person name="Dalin E."/>
            <person name="Tice H."/>
            <person name="Bruce D."/>
            <person name="Goodwin L."/>
            <person name="Pitluck S."/>
            <person name="Peters L."/>
            <person name="Mikhailova N."/>
            <person name="Lu M."/>
            <person name="Kyrpides N."/>
            <person name="Mavromatis K."/>
            <person name="Ivanova N."/>
            <person name="Markowitz V."/>
            <person name="Cheng J.-F."/>
            <person name="Hugenholtz P."/>
            <person name="Woyke T."/>
            <person name="Wu D."/>
            <person name="Wirth R."/>
            <person name="Brambilla E.-M."/>
            <person name="Klenk H.-P."/>
            <person name="Eisen J.A."/>
        </authorList>
    </citation>
    <scope>NUCLEOTIDE SEQUENCE [LARGE SCALE GENOMIC DNA]</scope>
    <source>
        <strain evidence="1 2">DSM 2279</strain>
    </source>
</reference>
<protein>
    <submittedName>
        <fullName evidence="1">Uncharacterized protein</fullName>
    </submittedName>
</protein>
<dbReference type="EMBL" id="CM001436">
    <property type="protein sequence ID" value="EHQ36692.1"/>
    <property type="molecule type" value="Genomic_DNA"/>
</dbReference>
<dbReference type="AlphaFoldDB" id="H1Z4E4"/>
<dbReference type="Proteomes" id="UP000005741">
    <property type="component" value="Chromosome"/>
</dbReference>
<evidence type="ECO:0000313" key="2">
    <source>
        <dbReference type="Proteomes" id="UP000005741"/>
    </source>
</evidence>
<organism evidence="1 2">
    <name type="scientific">Methanoplanus limicola DSM 2279</name>
    <dbReference type="NCBI Taxonomy" id="937775"/>
    <lineage>
        <taxon>Archaea</taxon>
        <taxon>Methanobacteriati</taxon>
        <taxon>Methanobacteriota</taxon>
        <taxon>Stenosarchaea group</taxon>
        <taxon>Methanomicrobia</taxon>
        <taxon>Methanomicrobiales</taxon>
        <taxon>Methanomicrobiaceae</taxon>
        <taxon>Methanoplanus</taxon>
    </lineage>
</organism>
<dbReference type="InParanoid" id="H1Z4E4"/>
<accession>H1Z4E4</accession>
<name>H1Z4E4_9EURY</name>
<keyword evidence="2" id="KW-1185">Reference proteome</keyword>
<dbReference type="RefSeq" id="WP_004079193.1">
    <property type="nucleotide sequence ID" value="NZ_CM001436.1"/>
</dbReference>
<sequence length="135" mass="15103">MDAVEFCISNNIPILDVQNYLPSDINESNNCIFDDDMDDIDFINGVINSNIGKLIINPPVYIKRNDKLVSGNCSAYFTTLRVDGFGSVEGCCKMMIPKPGNGNIFSDEDVWKNPFFISKRNDYKYTGLSPISKGK</sequence>